<reference evidence="2" key="1">
    <citation type="journal article" date="2014" name="Genome Announc.">
        <title>Draft genome sequence of Weissella oryzae SG25T, isolated from fermented rice grains.</title>
        <authorList>
            <person name="Tanizawa Y."/>
            <person name="Fujisawa T."/>
            <person name="Mochizuki T."/>
            <person name="Kaminuma E."/>
            <person name="Suzuki Y."/>
            <person name="Nakamura Y."/>
            <person name="Tohno M."/>
        </authorList>
    </citation>
    <scope>NUCLEOTIDE SEQUENCE [LARGE SCALE GENOMIC DNA]</scope>
    <source>
        <strain evidence="2">DSM 25784 / JCM 18191 / LMG 30913 / SG25</strain>
    </source>
</reference>
<evidence type="ECO:0000313" key="2">
    <source>
        <dbReference type="Proteomes" id="UP000030643"/>
    </source>
</evidence>
<keyword evidence="2" id="KW-1185">Reference proteome</keyword>
<accession>A0A069CTN2</accession>
<gene>
    <name evidence="1" type="ORF">WOSG25_050240</name>
</gene>
<dbReference type="STRING" id="1329250.WOSG25_050240"/>
<dbReference type="EMBL" id="DF820488">
    <property type="protein sequence ID" value="GAK30752.1"/>
    <property type="molecule type" value="Genomic_DNA"/>
</dbReference>
<protein>
    <submittedName>
        <fullName evidence="1">Uncharacterized protein</fullName>
    </submittedName>
</protein>
<dbReference type="AlphaFoldDB" id="A0A069CTN2"/>
<sequence>MRADYVDIRFKGKTRRFRYPIRKNEFLTWVTVQKDVYLENLALVGYQLPDKVIKNLGKNLTVENLLPISGEQLSDYNNYRYWGAGRMAIR</sequence>
<dbReference type="Proteomes" id="UP000030643">
    <property type="component" value="Unassembled WGS sequence"/>
</dbReference>
<organism evidence="1 2">
    <name type="scientific">Weissella oryzae (strain DSM 25784 / JCM 18191 / LMG 30913 / SG25)</name>
    <dbReference type="NCBI Taxonomy" id="1329250"/>
    <lineage>
        <taxon>Bacteria</taxon>
        <taxon>Bacillati</taxon>
        <taxon>Bacillota</taxon>
        <taxon>Bacilli</taxon>
        <taxon>Lactobacillales</taxon>
        <taxon>Lactobacillaceae</taxon>
        <taxon>Weissella</taxon>
    </lineage>
</organism>
<dbReference type="RefSeq" id="WP_027698834.1">
    <property type="nucleotide sequence ID" value="NZ_DF820488.1"/>
</dbReference>
<proteinExistence type="predicted"/>
<evidence type="ECO:0000313" key="1">
    <source>
        <dbReference type="EMBL" id="GAK30752.1"/>
    </source>
</evidence>
<name>A0A069CTN2_WEIOS</name>